<evidence type="ECO:0000256" key="1">
    <source>
        <dbReference type="SAM" id="MobiDB-lite"/>
    </source>
</evidence>
<dbReference type="Proteomes" id="UP000286931">
    <property type="component" value="Unassembled WGS sequence"/>
</dbReference>
<name>A0A401YQG1_9ACTN</name>
<comment type="caution">
    <text evidence="2">The sequence shown here is derived from an EMBL/GenBank/DDBJ whole genome shotgun (WGS) entry which is preliminary data.</text>
</comment>
<feature type="region of interest" description="Disordered" evidence="1">
    <location>
        <begin position="1"/>
        <end position="22"/>
    </location>
</feature>
<accession>A0A401YQG1</accession>
<evidence type="ECO:0000313" key="2">
    <source>
        <dbReference type="EMBL" id="GCD96839.1"/>
    </source>
</evidence>
<sequence>MTGIEESAPGMDPSPAHGTRRFAGSIVKGSIHGRRYRMAIEASHRKALGFTRNRLVEVANPSHGMFVLYGCDGDPDEGSDARAGRTDGG</sequence>
<dbReference type="EMBL" id="BIFH01000022">
    <property type="protein sequence ID" value="GCD96839.1"/>
    <property type="molecule type" value="Genomic_DNA"/>
</dbReference>
<protein>
    <submittedName>
        <fullName evidence="2">Uncharacterized protein</fullName>
    </submittedName>
</protein>
<organism evidence="2 3">
    <name type="scientific">Embleya hyalina</name>
    <dbReference type="NCBI Taxonomy" id="516124"/>
    <lineage>
        <taxon>Bacteria</taxon>
        <taxon>Bacillati</taxon>
        <taxon>Actinomycetota</taxon>
        <taxon>Actinomycetes</taxon>
        <taxon>Kitasatosporales</taxon>
        <taxon>Streptomycetaceae</taxon>
        <taxon>Embleya</taxon>
    </lineage>
</organism>
<dbReference type="AlphaFoldDB" id="A0A401YQG1"/>
<gene>
    <name evidence="2" type="ORF">EHYA_04526</name>
</gene>
<keyword evidence="3" id="KW-1185">Reference proteome</keyword>
<reference evidence="2 3" key="1">
    <citation type="submission" date="2018-12" db="EMBL/GenBank/DDBJ databases">
        <title>Draft genome sequence of Embleya hyalina NBRC 13850T.</title>
        <authorList>
            <person name="Komaki H."/>
            <person name="Hosoyama A."/>
            <person name="Kimura A."/>
            <person name="Ichikawa N."/>
            <person name="Tamura T."/>
        </authorList>
    </citation>
    <scope>NUCLEOTIDE SEQUENCE [LARGE SCALE GENOMIC DNA]</scope>
    <source>
        <strain evidence="2 3">NBRC 13850</strain>
    </source>
</reference>
<proteinExistence type="predicted"/>
<evidence type="ECO:0000313" key="3">
    <source>
        <dbReference type="Proteomes" id="UP000286931"/>
    </source>
</evidence>